<sequence length="728" mass="81951">MSGIPLIKPSTGSAFGASTTRRSIFSHPTMDLQGGGGMSNGIKDQLLDEDMEADPIPTLYLDPSPIGKGVSVKDWTAKNRTIRSTFRPNTNEVAVYVAGKKGAEEFPIKQTVSQKDTAVYLCQASIAEIRIPFITQMYGVFLNTTTTDPYKSPERYTRYYNQYYEGISRYLLQLYDATKKELESKDSTYIVQEIELMESVSAVWQLAEFMFLTPDKPIAYLFGEWLTAHDSAPDVEVGETLLRSAGKLSHHKFWPYIHQCLLRGMRKSVVFMIEQALNDEENDETADALDALVRILRGIPSSETTLPDGKSKERHRKWQEDCNKFTRSSHMETLGSDAKKALGILTGDIEEILELTSSWEEAFAAILLYTDPTCSRHDLGPILKICVSKYLEGNEISLLDRIKIAIMEMDSIKTIRLCGTLDAWLVAHLADVFNQYGYLDMSGIDMTDIGSQGWDLNIRDYFIISYAQSLMSDPNLWEAIAGYLLLCGVKGRAMLSEWICHVPLESSRKAYKVLRFCKDHDLTDSLQSIHRVIAVEEEKRGQYALAIQHFMSSKDPQRVAKVADNLMQNYLQSKAFDLLDTVSSIPAFHAPNDHVDFLRAYAKFHEEYKSGKAAKAGSTLISILMTDTTPKKYWAILLFDALPLLEHKTVIVFDTNATFVLMRALEELLGSQNKAEYLQLLPVPSLSKDSSTETVTEERESYLNTVRLSLVRNLARSIVHPSKPGSTV</sequence>
<keyword evidence="9" id="KW-0472">Membrane</keyword>
<dbReference type="EMBL" id="JAABOA010001773">
    <property type="protein sequence ID" value="KAF9580921.1"/>
    <property type="molecule type" value="Genomic_DNA"/>
</dbReference>
<evidence type="ECO:0000256" key="6">
    <source>
        <dbReference type="ARBA" id="ARBA00023010"/>
    </source>
</evidence>
<evidence type="ECO:0000256" key="5">
    <source>
        <dbReference type="ARBA" id="ARBA00022927"/>
    </source>
</evidence>
<evidence type="ECO:0000256" key="1">
    <source>
        <dbReference type="ARBA" id="ARBA00004567"/>
    </source>
</evidence>
<keyword evidence="11" id="KW-1185">Reference proteome</keyword>
<evidence type="ECO:0000256" key="9">
    <source>
        <dbReference type="RuleBase" id="RU365073"/>
    </source>
</evidence>
<comment type="subcellular location">
    <subcellularLocation>
        <location evidence="1 9">Nucleus</location>
        <location evidence="1 9">Nuclear pore complex</location>
    </subcellularLocation>
</comment>
<dbReference type="GO" id="GO:0031080">
    <property type="term" value="C:nuclear pore outer ring"/>
    <property type="evidence" value="ECO:0007669"/>
    <property type="project" value="TreeGrafter"/>
</dbReference>
<keyword evidence="4 9" id="KW-0509">mRNA transport</keyword>
<comment type="caution">
    <text evidence="10">The sequence shown here is derived from an EMBL/GenBank/DDBJ whole genome shotgun (WGS) entry which is preliminary data.</text>
</comment>
<evidence type="ECO:0000256" key="2">
    <source>
        <dbReference type="ARBA" id="ARBA00005573"/>
    </source>
</evidence>
<accession>A0A9P6FTI4</accession>
<keyword evidence="6 9" id="KW-0811">Translocation</keyword>
<comment type="subunit">
    <text evidence="9">Component of the nuclear pore complex (NPC).</text>
</comment>
<keyword evidence="5 9" id="KW-0653">Protein transport</keyword>
<dbReference type="GO" id="GO:0006406">
    <property type="term" value="P:mRNA export from nucleus"/>
    <property type="evidence" value="ECO:0007669"/>
    <property type="project" value="TreeGrafter"/>
</dbReference>
<protein>
    <recommendedName>
        <fullName evidence="9">Nuclear pore complex protein Nup85</fullName>
    </recommendedName>
</protein>
<dbReference type="Proteomes" id="UP000780801">
    <property type="component" value="Unassembled WGS sequence"/>
</dbReference>
<dbReference type="AlphaFoldDB" id="A0A9P6FTI4"/>
<dbReference type="GO" id="GO:0006606">
    <property type="term" value="P:protein import into nucleus"/>
    <property type="evidence" value="ECO:0007669"/>
    <property type="project" value="TreeGrafter"/>
</dbReference>
<dbReference type="GO" id="GO:0045893">
    <property type="term" value="P:positive regulation of DNA-templated transcription"/>
    <property type="evidence" value="ECO:0007669"/>
    <property type="project" value="TreeGrafter"/>
</dbReference>
<evidence type="ECO:0000256" key="4">
    <source>
        <dbReference type="ARBA" id="ARBA00022816"/>
    </source>
</evidence>
<dbReference type="PANTHER" id="PTHR13373">
    <property type="entry name" value="FROUNT PROTEIN-RELATED"/>
    <property type="match status" value="1"/>
</dbReference>
<keyword evidence="7 9" id="KW-0906">Nuclear pore complex</keyword>
<evidence type="ECO:0000256" key="7">
    <source>
        <dbReference type="ARBA" id="ARBA00023132"/>
    </source>
</evidence>
<evidence type="ECO:0000256" key="8">
    <source>
        <dbReference type="ARBA" id="ARBA00023242"/>
    </source>
</evidence>
<reference evidence="10" key="1">
    <citation type="journal article" date="2020" name="Fungal Divers.">
        <title>Resolving the Mortierellaceae phylogeny through synthesis of multi-gene phylogenetics and phylogenomics.</title>
        <authorList>
            <person name="Vandepol N."/>
            <person name="Liber J."/>
            <person name="Desiro A."/>
            <person name="Na H."/>
            <person name="Kennedy M."/>
            <person name="Barry K."/>
            <person name="Grigoriev I.V."/>
            <person name="Miller A.N."/>
            <person name="O'Donnell K."/>
            <person name="Stajich J.E."/>
            <person name="Bonito G."/>
        </authorList>
    </citation>
    <scope>NUCLEOTIDE SEQUENCE</scope>
    <source>
        <strain evidence="10">KOD1015</strain>
    </source>
</reference>
<organism evidence="10 11">
    <name type="scientific">Lunasporangiospora selenospora</name>
    <dbReference type="NCBI Taxonomy" id="979761"/>
    <lineage>
        <taxon>Eukaryota</taxon>
        <taxon>Fungi</taxon>
        <taxon>Fungi incertae sedis</taxon>
        <taxon>Mucoromycota</taxon>
        <taxon>Mortierellomycotina</taxon>
        <taxon>Mortierellomycetes</taxon>
        <taxon>Mortierellales</taxon>
        <taxon>Mortierellaceae</taxon>
        <taxon>Lunasporangiospora</taxon>
    </lineage>
</organism>
<dbReference type="Pfam" id="PF07575">
    <property type="entry name" value="Nucleopor_Nup85"/>
    <property type="match status" value="1"/>
</dbReference>
<dbReference type="PANTHER" id="PTHR13373:SF21">
    <property type="entry name" value="NUCLEAR PORE COMPLEX PROTEIN NUP85"/>
    <property type="match status" value="1"/>
</dbReference>
<dbReference type="OrthoDB" id="17644at2759"/>
<dbReference type="GO" id="GO:0031965">
    <property type="term" value="C:nuclear membrane"/>
    <property type="evidence" value="ECO:0007669"/>
    <property type="project" value="UniProtKB-UniRule"/>
</dbReference>
<gene>
    <name evidence="10" type="primary">NUP85</name>
    <name evidence="10" type="ORF">BGW38_002242</name>
</gene>
<keyword evidence="3 9" id="KW-0813">Transport</keyword>
<keyword evidence="8 9" id="KW-0539">Nucleus</keyword>
<evidence type="ECO:0000313" key="11">
    <source>
        <dbReference type="Proteomes" id="UP000780801"/>
    </source>
</evidence>
<name>A0A9P6FTI4_9FUNG</name>
<evidence type="ECO:0000313" key="10">
    <source>
        <dbReference type="EMBL" id="KAF9580921.1"/>
    </source>
</evidence>
<dbReference type="InterPro" id="IPR011502">
    <property type="entry name" value="Nucleoporin_Nup85"/>
</dbReference>
<dbReference type="GO" id="GO:0017056">
    <property type="term" value="F:structural constituent of nuclear pore"/>
    <property type="evidence" value="ECO:0007669"/>
    <property type="project" value="TreeGrafter"/>
</dbReference>
<proteinExistence type="inferred from homology"/>
<evidence type="ECO:0000256" key="3">
    <source>
        <dbReference type="ARBA" id="ARBA00022448"/>
    </source>
</evidence>
<comment type="similarity">
    <text evidence="2 9">Belongs to the nucleoporin Nup85 family.</text>
</comment>
<comment type="function">
    <text evidence="9">Functions as a component of the nuclear pore complex (NPC).</text>
</comment>